<evidence type="ECO:0000256" key="5">
    <source>
        <dbReference type="ARBA" id="ARBA00023125"/>
    </source>
</evidence>
<keyword evidence="1 9" id="KW-0479">Metal-binding</keyword>
<evidence type="ECO:0000259" key="11">
    <source>
        <dbReference type="PROSITE" id="PS50884"/>
    </source>
</evidence>
<evidence type="ECO:0000313" key="13">
    <source>
        <dbReference type="EMBL" id="KAF8706951.1"/>
    </source>
</evidence>
<dbReference type="PANTHER" id="PTHR31992">
    <property type="entry name" value="DOF ZINC FINGER PROTEIN DOF1.4-RELATED"/>
    <property type="match status" value="1"/>
</dbReference>
<keyword evidence="3 9" id="KW-0862">Zinc</keyword>
<organism evidence="13 14">
    <name type="scientific">Digitaria exilis</name>
    <dbReference type="NCBI Taxonomy" id="1010633"/>
    <lineage>
        <taxon>Eukaryota</taxon>
        <taxon>Viridiplantae</taxon>
        <taxon>Streptophyta</taxon>
        <taxon>Embryophyta</taxon>
        <taxon>Tracheophyta</taxon>
        <taxon>Spermatophyta</taxon>
        <taxon>Magnoliopsida</taxon>
        <taxon>Liliopsida</taxon>
        <taxon>Poales</taxon>
        <taxon>Poaceae</taxon>
        <taxon>PACMAD clade</taxon>
        <taxon>Panicoideae</taxon>
        <taxon>Panicodae</taxon>
        <taxon>Paniceae</taxon>
        <taxon>Anthephorinae</taxon>
        <taxon>Digitaria</taxon>
    </lineage>
</organism>
<keyword evidence="7 8" id="KW-0539">Nucleus</keyword>
<evidence type="ECO:0000256" key="4">
    <source>
        <dbReference type="ARBA" id="ARBA00023015"/>
    </source>
</evidence>
<dbReference type="OrthoDB" id="755575at2759"/>
<evidence type="ECO:0000256" key="3">
    <source>
        <dbReference type="ARBA" id="ARBA00022833"/>
    </source>
</evidence>
<evidence type="ECO:0000256" key="8">
    <source>
        <dbReference type="PROSITE-ProRule" id="PRU00071"/>
    </source>
</evidence>
<feature type="region of interest" description="Disordered" evidence="10">
    <location>
        <begin position="175"/>
        <end position="245"/>
    </location>
</feature>
<dbReference type="EMBL" id="JACEFO010001765">
    <property type="protein sequence ID" value="KAF8706951.1"/>
    <property type="molecule type" value="Genomic_DNA"/>
</dbReference>
<comment type="subcellular location">
    <subcellularLocation>
        <location evidence="8 9">Nucleus</location>
    </subcellularLocation>
</comment>
<dbReference type="GO" id="GO:0008270">
    <property type="term" value="F:zinc ion binding"/>
    <property type="evidence" value="ECO:0007669"/>
    <property type="project" value="UniProtKB-KW"/>
</dbReference>
<name>A0A835BWU6_9POAL</name>
<feature type="compositionally biased region" description="Basic and acidic residues" evidence="10">
    <location>
        <begin position="1"/>
        <end position="10"/>
    </location>
</feature>
<evidence type="ECO:0000256" key="6">
    <source>
        <dbReference type="ARBA" id="ARBA00023163"/>
    </source>
</evidence>
<evidence type="ECO:0000256" key="2">
    <source>
        <dbReference type="ARBA" id="ARBA00022771"/>
    </source>
</evidence>
<keyword evidence="2 8" id="KW-0863">Zinc-finger</keyword>
<dbReference type="Proteomes" id="UP000636709">
    <property type="component" value="Unassembled WGS sequence"/>
</dbReference>
<feature type="region of interest" description="Disordered" evidence="10">
    <location>
        <begin position="84"/>
        <end position="123"/>
    </location>
</feature>
<dbReference type="Gramene" id="Dexi3B01G0000110.1">
    <property type="protein sequence ID" value="Dexi3B01G0000110.1:cds"/>
    <property type="gene ID" value="Dexi3B01G0000110"/>
</dbReference>
<evidence type="ECO:0000313" key="14">
    <source>
        <dbReference type="Proteomes" id="UP000636709"/>
    </source>
</evidence>
<keyword evidence="14" id="KW-1185">Reference proteome</keyword>
<sequence length="245" mass="25808">MMASAPRKEVVAVGNVKAKQADAASSGGERKPRPQLEHALNCPRCDSTNTKFCYYNNYSVTQPRYLCKTCRRYWTQGGVLRNVPVGGSCRKNKQQRAASASSSSSDSSKKRNNNNTPQLMMTSDFPNVLPTLMSSNPLLAGTTFFMDVLRGGGVDGNSAPSFGFGVHGGHGGVLIGGSSTTSQQEHLVGPLPQGHLPAAGGRAHQWPPTARGEAGDDGNNNHHNWQGRGGGGGGLINDNSSDSLV</sequence>
<proteinExistence type="predicted"/>
<dbReference type="GO" id="GO:0003677">
    <property type="term" value="F:DNA binding"/>
    <property type="evidence" value="ECO:0007669"/>
    <property type="project" value="UniProtKB-UniRule"/>
</dbReference>
<gene>
    <name evidence="13" type="ORF">HU200_030559</name>
    <name evidence="12" type="ORF">HU200_064449</name>
</gene>
<dbReference type="InterPro" id="IPR003851">
    <property type="entry name" value="Znf_Dof"/>
</dbReference>
<evidence type="ECO:0000313" key="12">
    <source>
        <dbReference type="EMBL" id="KAF8648918.1"/>
    </source>
</evidence>
<dbReference type="AlphaFoldDB" id="A0A835BWU6"/>
<dbReference type="PANTHER" id="PTHR31992:SF316">
    <property type="entry name" value="DOF ZINC FINGER PROTEIN DOF1.2"/>
    <property type="match status" value="1"/>
</dbReference>
<dbReference type="Pfam" id="PF02701">
    <property type="entry name" value="Zn_ribbon_Dof"/>
    <property type="match status" value="1"/>
</dbReference>
<feature type="region of interest" description="Disordered" evidence="10">
    <location>
        <begin position="1"/>
        <end position="35"/>
    </location>
</feature>
<dbReference type="InterPro" id="IPR045174">
    <property type="entry name" value="Dof"/>
</dbReference>
<dbReference type="GO" id="GO:0005634">
    <property type="term" value="C:nucleus"/>
    <property type="evidence" value="ECO:0007669"/>
    <property type="project" value="UniProtKB-SubCell"/>
</dbReference>
<feature type="domain" description="Dof-type" evidence="11">
    <location>
        <begin position="40"/>
        <end position="94"/>
    </location>
</feature>
<evidence type="ECO:0000256" key="9">
    <source>
        <dbReference type="RuleBase" id="RU369094"/>
    </source>
</evidence>
<dbReference type="GO" id="GO:0003700">
    <property type="term" value="F:DNA-binding transcription factor activity"/>
    <property type="evidence" value="ECO:0007669"/>
    <property type="project" value="UniProtKB-UniRule"/>
</dbReference>
<keyword evidence="6 9" id="KW-0804">Transcription</keyword>
<evidence type="ECO:0000256" key="1">
    <source>
        <dbReference type="ARBA" id="ARBA00022723"/>
    </source>
</evidence>
<feature type="compositionally biased region" description="Low complexity" evidence="10">
    <location>
        <begin position="95"/>
        <end position="106"/>
    </location>
</feature>
<dbReference type="EMBL" id="JACEFO010002802">
    <property type="protein sequence ID" value="KAF8648918.1"/>
    <property type="molecule type" value="Genomic_DNA"/>
</dbReference>
<reference evidence="13" key="1">
    <citation type="submission" date="2020-07" db="EMBL/GenBank/DDBJ databases">
        <title>Genome sequence and genetic diversity analysis of an under-domesticated orphan crop, white fonio (Digitaria exilis).</title>
        <authorList>
            <person name="Bennetzen J.L."/>
            <person name="Chen S."/>
            <person name="Ma X."/>
            <person name="Wang X."/>
            <person name="Yssel A.E.J."/>
            <person name="Chaluvadi S.R."/>
            <person name="Johnson M."/>
            <person name="Gangashetty P."/>
            <person name="Hamidou F."/>
            <person name="Sanogo M.D."/>
            <person name="Zwaenepoel A."/>
            <person name="Wallace J."/>
            <person name="Van De Peer Y."/>
            <person name="Van Deynze A."/>
        </authorList>
    </citation>
    <scope>NUCLEOTIDE SEQUENCE</scope>
    <source>
        <tissue evidence="13">Leaves</tissue>
    </source>
</reference>
<keyword evidence="5 8" id="KW-0238">DNA-binding</keyword>
<evidence type="ECO:0000256" key="7">
    <source>
        <dbReference type="ARBA" id="ARBA00023242"/>
    </source>
</evidence>
<comment type="function">
    <text evidence="9">Transcription factor that binds specifically to a 5'-AA[AG]G-3' consensus core sequence.</text>
</comment>
<evidence type="ECO:0000256" key="10">
    <source>
        <dbReference type="SAM" id="MobiDB-lite"/>
    </source>
</evidence>
<dbReference type="PROSITE" id="PS50884">
    <property type="entry name" value="ZF_DOF_2"/>
    <property type="match status" value="1"/>
</dbReference>
<dbReference type="PROSITE" id="PS01361">
    <property type="entry name" value="ZF_DOF_1"/>
    <property type="match status" value="1"/>
</dbReference>
<accession>A0A835BWU6</accession>
<protein>
    <recommendedName>
        <fullName evidence="9">Dof zinc finger protein</fullName>
    </recommendedName>
</protein>
<keyword evidence="4 9" id="KW-0805">Transcription regulation</keyword>
<comment type="caution">
    <text evidence="13">The sequence shown here is derived from an EMBL/GenBank/DDBJ whole genome shotgun (WGS) entry which is preliminary data.</text>
</comment>